<organism evidence="4 5">
    <name type="scientific">Pachysolen tannophilus NRRL Y-2460</name>
    <dbReference type="NCBI Taxonomy" id="669874"/>
    <lineage>
        <taxon>Eukaryota</taxon>
        <taxon>Fungi</taxon>
        <taxon>Dikarya</taxon>
        <taxon>Ascomycota</taxon>
        <taxon>Saccharomycotina</taxon>
        <taxon>Pichiomycetes</taxon>
        <taxon>Pachysolenaceae</taxon>
        <taxon>Pachysolen</taxon>
    </lineage>
</organism>
<keyword evidence="1" id="KW-0443">Lipid metabolism</keyword>
<evidence type="ECO:0000256" key="1">
    <source>
        <dbReference type="ARBA" id="ARBA00023098"/>
    </source>
</evidence>
<dbReference type="Gene3D" id="1.10.238.10">
    <property type="entry name" value="EF-hand"/>
    <property type="match status" value="1"/>
</dbReference>
<dbReference type="SMART" id="SM00027">
    <property type="entry name" value="EH"/>
    <property type="match status" value="1"/>
</dbReference>
<reference evidence="5" key="1">
    <citation type="submission" date="2016-05" db="EMBL/GenBank/DDBJ databases">
        <title>Comparative genomics of biotechnologically important yeasts.</title>
        <authorList>
            <consortium name="DOE Joint Genome Institute"/>
            <person name="Riley R."/>
            <person name="Haridas S."/>
            <person name="Wolfe K.H."/>
            <person name="Lopes M.R."/>
            <person name="Hittinger C.T."/>
            <person name="Goker M."/>
            <person name="Salamov A."/>
            <person name="Wisecaver J."/>
            <person name="Long T.M."/>
            <person name="Aerts A.L."/>
            <person name="Barry K."/>
            <person name="Choi C."/>
            <person name="Clum A."/>
            <person name="Coughlan A.Y."/>
            <person name="Deshpande S."/>
            <person name="Douglass A.P."/>
            <person name="Hanson S.J."/>
            <person name="Klenk H.-P."/>
            <person name="Labutti K."/>
            <person name="Lapidus A."/>
            <person name="Lindquist E."/>
            <person name="Lipzen A."/>
            <person name="Meier-Kolthoff J.P."/>
            <person name="Ohm R.A."/>
            <person name="Otillar R.P."/>
            <person name="Pangilinan J."/>
            <person name="Peng Y."/>
            <person name="Rokas A."/>
            <person name="Rosa C.A."/>
            <person name="Scheuner C."/>
            <person name="Sibirny A.A."/>
            <person name="Slot J.C."/>
            <person name="Stielow J.B."/>
            <person name="Sun H."/>
            <person name="Kurtzman C.P."/>
            <person name="Blackwell M."/>
            <person name="Grigoriev I.V."/>
            <person name="Jeffries T.W."/>
        </authorList>
    </citation>
    <scope>NUCLEOTIDE SEQUENCE [LARGE SCALE GENOMIC DNA]</scope>
    <source>
        <strain evidence="5">NRRL Y-2460</strain>
    </source>
</reference>
<dbReference type="STRING" id="669874.A0A1E4TQD4"/>
<dbReference type="FunFam" id="1.10.238.10:FF:000326">
    <property type="entry name" value="IRS4p EH domain-containing protein"/>
    <property type="match status" value="1"/>
</dbReference>
<dbReference type="GO" id="GO:0006629">
    <property type="term" value="P:lipid metabolic process"/>
    <property type="evidence" value="ECO:0007669"/>
    <property type="project" value="UniProtKB-KW"/>
</dbReference>
<accession>A0A1E4TQD4</accession>
<keyword evidence="5" id="KW-1185">Reference proteome</keyword>
<dbReference type="InterPro" id="IPR000261">
    <property type="entry name" value="EH_dom"/>
</dbReference>
<evidence type="ECO:0000313" key="4">
    <source>
        <dbReference type="EMBL" id="ODV93960.1"/>
    </source>
</evidence>
<dbReference type="OrthoDB" id="10045710at2759"/>
<dbReference type="EMBL" id="KV454017">
    <property type="protein sequence ID" value="ODV93960.1"/>
    <property type="molecule type" value="Genomic_DNA"/>
</dbReference>
<dbReference type="InterPro" id="IPR011992">
    <property type="entry name" value="EF-hand-dom_pair"/>
</dbReference>
<evidence type="ECO:0000313" key="5">
    <source>
        <dbReference type="Proteomes" id="UP000094236"/>
    </source>
</evidence>
<dbReference type="AlphaFoldDB" id="A0A1E4TQD4"/>
<evidence type="ECO:0000256" key="2">
    <source>
        <dbReference type="ARBA" id="ARBA00061579"/>
    </source>
</evidence>
<name>A0A1E4TQD4_PACTA</name>
<proteinExistence type="inferred from homology"/>
<gene>
    <name evidence="4" type="ORF">PACTADRAFT_46140</name>
</gene>
<dbReference type="GO" id="GO:0031505">
    <property type="term" value="P:fungal-type cell wall organization"/>
    <property type="evidence" value="ECO:0007669"/>
    <property type="project" value="UniProtKB-ARBA"/>
</dbReference>
<evidence type="ECO:0000259" key="3">
    <source>
        <dbReference type="SMART" id="SM00027"/>
    </source>
</evidence>
<dbReference type="CDD" id="cd00052">
    <property type="entry name" value="EH"/>
    <property type="match status" value="1"/>
</dbReference>
<feature type="domain" description="EH" evidence="3">
    <location>
        <begin position="66"/>
        <end position="150"/>
    </location>
</feature>
<protein>
    <recommendedName>
        <fullName evidence="3">EH domain-containing protein</fullName>
    </recommendedName>
</protein>
<dbReference type="Pfam" id="PF12763">
    <property type="entry name" value="EH"/>
    <property type="match status" value="1"/>
</dbReference>
<dbReference type="Proteomes" id="UP000094236">
    <property type="component" value="Unassembled WGS sequence"/>
</dbReference>
<dbReference type="SUPFAM" id="SSF47473">
    <property type="entry name" value="EF-hand"/>
    <property type="match status" value="1"/>
</dbReference>
<sequence length="170" mass="19560">MRKDKNSKKFNEDKPWKHHNDANIITEQERKRYEGVWVSNKLLFVDLNPGTKASIGTQHESMTAATIAASAKEPSSGLLMHGLIVREIWKRSRLPFETLEKIYDLVDIKTKNGFLTREEFIVGMWLVDQCLYGRKLPKFVADEVWESVYSTGIISSNINFGKKNKSRKGL</sequence>
<comment type="similarity">
    <text evidence="2">Belongs to the IRS4 family.</text>
</comment>